<comment type="caution">
    <text evidence="3">The sequence shown here is derived from an EMBL/GenBank/DDBJ whole genome shotgun (WGS) entry which is preliminary data.</text>
</comment>
<protein>
    <recommendedName>
        <fullName evidence="5">WD40-repeat-containing domain</fullName>
    </recommendedName>
</protein>
<accession>A0A8S1R5B2</accession>
<dbReference type="GO" id="GO:0097361">
    <property type="term" value="C:cytosolic [4Fe-4S] assembly targeting complex"/>
    <property type="evidence" value="ECO:0007669"/>
    <property type="project" value="TreeGrafter"/>
</dbReference>
<evidence type="ECO:0000256" key="1">
    <source>
        <dbReference type="PROSITE-ProRule" id="PRU00221"/>
    </source>
</evidence>
<dbReference type="Proteomes" id="UP000692954">
    <property type="component" value="Unassembled WGS sequence"/>
</dbReference>
<feature type="repeat" description="WD" evidence="1">
    <location>
        <begin position="354"/>
        <end position="386"/>
    </location>
</feature>
<dbReference type="GO" id="GO:0016226">
    <property type="term" value="P:iron-sulfur cluster assembly"/>
    <property type="evidence" value="ECO:0007669"/>
    <property type="project" value="TreeGrafter"/>
</dbReference>
<keyword evidence="2" id="KW-0175">Coiled coil</keyword>
<proteinExistence type="predicted"/>
<dbReference type="SMART" id="SM00320">
    <property type="entry name" value="WD40"/>
    <property type="match status" value="4"/>
</dbReference>
<evidence type="ECO:0000313" key="3">
    <source>
        <dbReference type="EMBL" id="CAD8122829.1"/>
    </source>
</evidence>
<name>A0A8S1R5B2_9CILI</name>
<dbReference type="PROSITE" id="PS50294">
    <property type="entry name" value="WD_REPEATS_REGION"/>
    <property type="match status" value="1"/>
</dbReference>
<dbReference type="PANTHER" id="PTHR19920">
    <property type="entry name" value="WD40 PROTEIN CIAO1"/>
    <property type="match status" value="1"/>
</dbReference>
<dbReference type="PANTHER" id="PTHR19920:SF0">
    <property type="entry name" value="CYTOSOLIC IRON-SULFUR PROTEIN ASSEMBLY PROTEIN CIAO1-RELATED"/>
    <property type="match status" value="1"/>
</dbReference>
<organism evidence="3 4">
    <name type="scientific">Paramecium sonneborni</name>
    <dbReference type="NCBI Taxonomy" id="65129"/>
    <lineage>
        <taxon>Eukaryota</taxon>
        <taxon>Sar</taxon>
        <taxon>Alveolata</taxon>
        <taxon>Ciliophora</taxon>
        <taxon>Intramacronucleata</taxon>
        <taxon>Oligohymenophorea</taxon>
        <taxon>Peniculida</taxon>
        <taxon>Parameciidae</taxon>
        <taxon>Paramecium</taxon>
    </lineage>
</organism>
<keyword evidence="4" id="KW-1185">Reference proteome</keyword>
<keyword evidence="1" id="KW-0853">WD repeat</keyword>
<evidence type="ECO:0000256" key="2">
    <source>
        <dbReference type="SAM" id="Coils"/>
    </source>
</evidence>
<dbReference type="OrthoDB" id="309200at2759"/>
<dbReference type="PROSITE" id="PS50082">
    <property type="entry name" value="WD_REPEATS_2"/>
    <property type="match status" value="1"/>
</dbReference>
<feature type="coiled-coil region" evidence="2">
    <location>
        <begin position="84"/>
        <end position="122"/>
    </location>
</feature>
<reference evidence="3" key="1">
    <citation type="submission" date="2021-01" db="EMBL/GenBank/DDBJ databases">
        <authorList>
            <consortium name="Genoscope - CEA"/>
            <person name="William W."/>
        </authorList>
    </citation>
    <scope>NUCLEOTIDE SEQUENCE</scope>
</reference>
<dbReference type="Pfam" id="PF00400">
    <property type="entry name" value="WD40"/>
    <property type="match status" value="1"/>
</dbReference>
<dbReference type="InterPro" id="IPR001680">
    <property type="entry name" value="WD40_rpt"/>
</dbReference>
<dbReference type="EMBL" id="CAJJDN010000140">
    <property type="protein sequence ID" value="CAD8122829.1"/>
    <property type="molecule type" value="Genomic_DNA"/>
</dbReference>
<evidence type="ECO:0008006" key="5">
    <source>
        <dbReference type="Google" id="ProtNLM"/>
    </source>
</evidence>
<sequence length="532" mass="63016">MQEYKMIEVLDQFQCREKHNQLATIILLDPKLNKNERFLCQECYDNLLGSKNMSLKAMQKIIEDQLKKKRLMIIEIVDSYINVIQQYTLNLENFKTKLVSAIEKAQNATQNWIRELIQKKEETDTYSFIDESENYIKNQKSYLHQFSFDFIDKINSSQFIKLKQGIKDLIQSHSIHQFKEFFVNLMNIKQNRKQVETLDMNEKQEKVEWKLSKYGNIQLMQLNNSIKQENMCKALAFNFQGNILASTNESEIIIWDFDQGKLNFNQKLQQTSFINCLIFSKKQNSLISCSQYMVCWKLIELNQWQPSQSYKSSDTLCIVLNSKEDELILGCKDTTINIWAIDFQQNKLQYLQSLNKHTSWVSSLSFNLSGNFLVSSGFDNQILLWQKDQDNKWIFMNQIKTQISNDGSKVQFFQNDKFIWFTGTEKCNSASIFQQKQQEFIQIDQIQFKTNSNIKDQIYQSIIYNPERNLMFLRYKTSIYILRLQENSKFQIATEQKYSNNVIQGTMSNNGQYLVIHDQSTKLYITYELKDA</sequence>
<gene>
    <name evidence="3" type="ORF">PSON_ATCC_30995.1.T1400168</name>
</gene>
<dbReference type="AlphaFoldDB" id="A0A8S1R5B2"/>
<evidence type="ECO:0000313" key="4">
    <source>
        <dbReference type="Proteomes" id="UP000692954"/>
    </source>
</evidence>